<dbReference type="AlphaFoldDB" id="A0A3D9DTU9"/>
<sequence>MFARALKQAMVSVTLGTIQFLSISTEVSHE</sequence>
<dbReference type="EMBL" id="QRDJ01000008">
    <property type="protein sequence ID" value="REC94065.1"/>
    <property type="molecule type" value="Genomic_DNA"/>
</dbReference>
<gene>
    <name evidence="1" type="ORF">C8D72_2431</name>
</gene>
<keyword evidence="2" id="KW-1185">Reference proteome</keyword>
<accession>A0A3D9DTU9</accession>
<dbReference type="Proteomes" id="UP000256334">
    <property type="component" value="Unassembled WGS sequence"/>
</dbReference>
<name>A0A3D9DTU9_9GAMM</name>
<proteinExistence type="predicted"/>
<protein>
    <submittedName>
        <fullName evidence="1">Uncharacterized protein</fullName>
    </submittedName>
</protein>
<evidence type="ECO:0000313" key="1">
    <source>
        <dbReference type="EMBL" id="REC94065.1"/>
    </source>
</evidence>
<organism evidence="1 2">
    <name type="scientific">Kushneria indalinina DSM 14324</name>
    <dbReference type="NCBI Taxonomy" id="1122140"/>
    <lineage>
        <taxon>Bacteria</taxon>
        <taxon>Pseudomonadati</taxon>
        <taxon>Pseudomonadota</taxon>
        <taxon>Gammaproteobacteria</taxon>
        <taxon>Oceanospirillales</taxon>
        <taxon>Halomonadaceae</taxon>
        <taxon>Kushneria</taxon>
    </lineage>
</organism>
<comment type="caution">
    <text evidence="1">The sequence shown here is derived from an EMBL/GenBank/DDBJ whole genome shotgun (WGS) entry which is preliminary data.</text>
</comment>
<evidence type="ECO:0000313" key="2">
    <source>
        <dbReference type="Proteomes" id="UP000256334"/>
    </source>
</evidence>
<reference evidence="1 2" key="1">
    <citation type="submission" date="2018-07" db="EMBL/GenBank/DDBJ databases">
        <title>Genomic Encyclopedia of Type Strains, Phase IV (KMG-IV): sequencing the most valuable type-strain genomes for metagenomic binning, comparative biology and taxonomic classification.</title>
        <authorList>
            <person name="Goeker M."/>
        </authorList>
    </citation>
    <scope>NUCLEOTIDE SEQUENCE [LARGE SCALE GENOMIC DNA]</scope>
    <source>
        <strain evidence="1 2">DSM 14324</strain>
    </source>
</reference>